<dbReference type="Proteomes" id="UP000294894">
    <property type="component" value="Chromosome"/>
</dbReference>
<dbReference type="KEGG" id="noy:EXE57_02950"/>
<feature type="signal peptide" evidence="1">
    <location>
        <begin position="1"/>
        <end position="20"/>
    </location>
</feature>
<dbReference type="RefSeq" id="WP_135073861.1">
    <property type="nucleotide sequence ID" value="NZ_CP038267.1"/>
</dbReference>
<reference evidence="2 3" key="1">
    <citation type="submission" date="2019-03" db="EMBL/GenBank/DDBJ databases">
        <title>Three New Species of Nocardioides, Nocardioides euryhalodurans sp. nov., Nocardioides seonyuensis sp. nov. and Nocardioides eburneoflavus sp. nov., Iolated from Soil.</title>
        <authorList>
            <person name="Roh S.G."/>
            <person name="Lee C."/>
            <person name="Kim M.-K."/>
            <person name="Kim S.B."/>
        </authorList>
    </citation>
    <scope>NUCLEOTIDE SEQUENCE [LARGE SCALE GENOMIC DNA]</scope>
    <source>
        <strain evidence="2 3">MMS17-SY117</strain>
    </source>
</reference>
<dbReference type="OrthoDB" id="3790593at2"/>
<keyword evidence="3" id="KW-1185">Reference proteome</keyword>
<evidence type="ECO:0000313" key="2">
    <source>
        <dbReference type="EMBL" id="QBR91343.1"/>
    </source>
</evidence>
<sequence>MRRAAWAAAALLLPLGAACSSDQEVYCEAVRDQQTRLSDILAGGEPDALLRALPAYRQLQQAAVSDIRDDWAVVVDALEDLDQALTDAGVDPATYDPAKPPAGVTEEQRAAIERAAAGLLDPRTEEAFAAVDQQARDVCGTPLNQ</sequence>
<protein>
    <submittedName>
        <fullName evidence="2">Uncharacterized protein</fullName>
    </submittedName>
</protein>
<keyword evidence="1" id="KW-0732">Signal</keyword>
<dbReference type="EMBL" id="CP038267">
    <property type="protein sequence ID" value="QBR91343.1"/>
    <property type="molecule type" value="Genomic_DNA"/>
</dbReference>
<name>A0A4P7GHT2_9ACTN</name>
<evidence type="ECO:0000313" key="3">
    <source>
        <dbReference type="Proteomes" id="UP000294894"/>
    </source>
</evidence>
<gene>
    <name evidence="2" type="ORF">EXE57_02950</name>
</gene>
<accession>A0A4P7GHT2</accession>
<feature type="chain" id="PRO_5039450211" evidence="1">
    <location>
        <begin position="21"/>
        <end position="145"/>
    </location>
</feature>
<proteinExistence type="predicted"/>
<evidence type="ECO:0000256" key="1">
    <source>
        <dbReference type="SAM" id="SignalP"/>
    </source>
</evidence>
<dbReference type="AlphaFoldDB" id="A0A4P7GHT2"/>
<dbReference type="PROSITE" id="PS51257">
    <property type="entry name" value="PROKAR_LIPOPROTEIN"/>
    <property type="match status" value="1"/>
</dbReference>
<organism evidence="2 3">
    <name type="scientific">Nocardioides euryhalodurans</name>
    <dbReference type="NCBI Taxonomy" id="2518370"/>
    <lineage>
        <taxon>Bacteria</taxon>
        <taxon>Bacillati</taxon>
        <taxon>Actinomycetota</taxon>
        <taxon>Actinomycetes</taxon>
        <taxon>Propionibacteriales</taxon>
        <taxon>Nocardioidaceae</taxon>
        <taxon>Nocardioides</taxon>
    </lineage>
</organism>